<accession>A0A443I7W0</accession>
<feature type="region of interest" description="Disordered" evidence="1">
    <location>
        <begin position="1"/>
        <end position="21"/>
    </location>
</feature>
<dbReference type="AlphaFoldDB" id="A0A443I7W0"/>
<name>A0A443I7W0_BYSSP</name>
<dbReference type="EMBL" id="RCNU01000001">
    <property type="protein sequence ID" value="RWR00184.1"/>
    <property type="molecule type" value="Genomic_DNA"/>
</dbReference>
<keyword evidence="3" id="KW-1185">Reference proteome</keyword>
<feature type="region of interest" description="Disordered" evidence="1">
    <location>
        <begin position="440"/>
        <end position="464"/>
    </location>
</feature>
<evidence type="ECO:0000313" key="3">
    <source>
        <dbReference type="Proteomes" id="UP000283841"/>
    </source>
</evidence>
<dbReference type="VEuPathDB" id="FungiDB:C8Q69DRAFT_490038"/>
<dbReference type="GeneID" id="39601396"/>
<reference evidence="2 3" key="1">
    <citation type="journal article" date="2018" name="Front. Microbiol.">
        <title>Genomic and genetic insights into a cosmopolitan fungus, Paecilomyces variotii (Eurotiales).</title>
        <authorList>
            <person name="Urquhart A.S."/>
            <person name="Mondo S.J."/>
            <person name="Makela M.R."/>
            <person name="Hane J.K."/>
            <person name="Wiebenga A."/>
            <person name="He G."/>
            <person name="Mihaltcheva S."/>
            <person name="Pangilinan J."/>
            <person name="Lipzen A."/>
            <person name="Barry K."/>
            <person name="de Vries R.P."/>
            <person name="Grigoriev I.V."/>
            <person name="Idnurm A."/>
        </authorList>
    </citation>
    <scope>NUCLEOTIDE SEQUENCE [LARGE SCALE GENOMIC DNA]</scope>
    <source>
        <strain evidence="2 3">CBS 101075</strain>
    </source>
</reference>
<sequence length="464" mass="49612">MTDVTPHNSYAHPRAGLEVPEPLPNAAQIPLESFKLPTFPAQAAALQALTLTSDIKPTDYSDQLATALDPEAVPPTLPKGIEALTLELFSLGFPPPFLTTLGKALPKLKTLTLYSQLIDGVGDGSRKDAGEFFNDILTGKKENGGGLRELHLLDAFCRKGFMAGLGGILEQLNDPESQSKYGVRSAMRFLEVSYTYRGHADASFLERIPADELPAMLVPSLLAASFSLAAPPERPEDSSSDLVDDPLYVDENGVPIPGRRPEGVVPFSPANAGTALLMRKLTGSEVDHEGLEIIHIPGTGPGPRNLKMLDSTLYTLNTEQLAHILRAQKELAILSASVIVSATEASKKALLDSLHGGQNGSVGKDLEVVEIVGVPDAEFSQAVSSDSTQANTDEVLKQIFPSQSDMSDLLAHLPRLETFKMTILRASSFGSVEWTRSPDGSWNGGLVQGKKETKDEGDKAAAKV</sequence>
<feature type="compositionally biased region" description="Basic and acidic residues" evidence="1">
    <location>
        <begin position="449"/>
        <end position="464"/>
    </location>
</feature>
<gene>
    <name evidence="2" type="ORF">C8Q69DRAFT_490038</name>
</gene>
<evidence type="ECO:0000256" key="1">
    <source>
        <dbReference type="SAM" id="MobiDB-lite"/>
    </source>
</evidence>
<proteinExistence type="predicted"/>
<protein>
    <submittedName>
        <fullName evidence="2">Uncharacterized protein</fullName>
    </submittedName>
</protein>
<dbReference type="STRING" id="264951.A0A443I7W0"/>
<dbReference type="Proteomes" id="UP000283841">
    <property type="component" value="Unassembled WGS sequence"/>
</dbReference>
<dbReference type="RefSeq" id="XP_028489828.1">
    <property type="nucleotide sequence ID" value="XM_028632119.1"/>
</dbReference>
<organism evidence="2 3">
    <name type="scientific">Byssochlamys spectabilis</name>
    <name type="common">Paecilomyces variotii</name>
    <dbReference type="NCBI Taxonomy" id="264951"/>
    <lineage>
        <taxon>Eukaryota</taxon>
        <taxon>Fungi</taxon>
        <taxon>Dikarya</taxon>
        <taxon>Ascomycota</taxon>
        <taxon>Pezizomycotina</taxon>
        <taxon>Eurotiomycetes</taxon>
        <taxon>Eurotiomycetidae</taxon>
        <taxon>Eurotiales</taxon>
        <taxon>Thermoascaceae</taxon>
        <taxon>Paecilomyces</taxon>
    </lineage>
</organism>
<evidence type="ECO:0000313" key="2">
    <source>
        <dbReference type="EMBL" id="RWR00184.1"/>
    </source>
</evidence>
<comment type="caution">
    <text evidence="2">The sequence shown here is derived from an EMBL/GenBank/DDBJ whole genome shotgun (WGS) entry which is preliminary data.</text>
</comment>